<dbReference type="Pfam" id="PF00686">
    <property type="entry name" value="CBM_20"/>
    <property type="match status" value="1"/>
</dbReference>
<gene>
    <name evidence="4" type="primary">LOC111297858</name>
</gene>
<dbReference type="GeneID" id="111297858"/>
<evidence type="ECO:0000259" key="2">
    <source>
        <dbReference type="PROSITE" id="PS51166"/>
    </source>
</evidence>
<dbReference type="PANTHER" id="PTHR15048:SF0">
    <property type="entry name" value="STARCH-BINDING DOMAIN-CONTAINING PROTEIN 1"/>
    <property type="match status" value="1"/>
</dbReference>
<sequence>MKTLTSSCFKAVIDNNRDKGSSCFKDLSLGRTEVCLLPSKKLVRIRFLHLLSVQHRRLQPVFSSSSLSPDSQVDLETAKSQPEEENPSKTTHVKFQLRKECSFGEHFFIVGDHPMLGLWDPESAIPLTWSEGHVWTLELDIPVGVSIQFKFVLKTRTGNLLWQPDPDRIFKSWETENTIIVCEDWEKAEEQKVIEEEPLANQDGPLLDSKMAIVLENLTPSKKELVSDINLLSDTDSITSPGKNPLQALSEELATGTFAPLEKPMAIVAENISYPTEDFIANANNGVLGVKRTNYLNDEALAISNKNVLVAEDFGSTSRAETVQNPAAADVELNVVANEGTPVLVPGLTPSATVSTEETMLDEDEENSTTDASIGVIETKHHKLSELDEKQEPEGEPREEKTTAVPDDEEQLDNHHIQKPKLVREEQPDLEPFQSNVLQSDVQWGRKTLQKLLKILRLGIGRGVGVFADMLTFKTRENKVILF</sequence>
<proteinExistence type="predicted"/>
<dbReference type="GO" id="GO:0016020">
    <property type="term" value="C:membrane"/>
    <property type="evidence" value="ECO:0007669"/>
    <property type="project" value="TreeGrafter"/>
</dbReference>
<dbReference type="InterPro" id="IPR013784">
    <property type="entry name" value="Carb-bd-like_fold"/>
</dbReference>
<dbReference type="InterPro" id="IPR002044">
    <property type="entry name" value="CBM20"/>
</dbReference>
<dbReference type="RefSeq" id="XP_022748185.1">
    <property type="nucleotide sequence ID" value="XM_022892450.1"/>
</dbReference>
<accession>A0A6P5Z6H9</accession>
<dbReference type="SUPFAM" id="SSF49452">
    <property type="entry name" value="Starch-binding domain-like"/>
    <property type="match status" value="1"/>
</dbReference>
<dbReference type="PROSITE" id="PS51166">
    <property type="entry name" value="CBM20"/>
    <property type="match status" value="1"/>
</dbReference>
<name>A0A6P5Z6H9_DURZI</name>
<dbReference type="Gene3D" id="2.60.40.10">
    <property type="entry name" value="Immunoglobulins"/>
    <property type="match status" value="1"/>
</dbReference>
<dbReference type="CDD" id="cd05467">
    <property type="entry name" value="CBM20"/>
    <property type="match status" value="1"/>
</dbReference>
<feature type="compositionally biased region" description="Basic and acidic residues" evidence="1">
    <location>
        <begin position="384"/>
        <end position="402"/>
    </location>
</feature>
<dbReference type="OrthoDB" id="550577at2759"/>
<dbReference type="GO" id="GO:2001070">
    <property type="term" value="F:starch binding"/>
    <property type="evidence" value="ECO:0007669"/>
    <property type="project" value="InterPro"/>
</dbReference>
<dbReference type="InterPro" id="IPR013783">
    <property type="entry name" value="Ig-like_fold"/>
</dbReference>
<protein>
    <submittedName>
        <fullName evidence="4">Uncharacterized protein LOC111297858</fullName>
    </submittedName>
</protein>
<dbReference type="AlphaFoldDB" id="A0A6P5Z6H9"/>
<reference evidence="4" key="1">
    <citation type="submission" date="2025-08" db="UniProtKB">
        <authorList>
            <consortium name="RefSeq"/>
        </authorList>
    </citation>
    <scope>IDENTIFICATION</scope>
    <source>
        <tissue evidence="4">Fruit stalk</tissue>
    </source>
</reference>
<dbReference type="Proteomes" id="UP000515121">
    <property type="component" value="Unplaced"/>
</dbReference>
<dbReference type="PANTHER" id="PTHR15048">
    <property type="entry name" value="STARCH-BINDING DOMAIN-CONTAINING PROTEIN 1"/>
    <property type="match status" value="1"/>
</dbReference>
<feature type="compositionally biased region" description="Low complexity" evidence="1">
    <location>
        <begin position="63"/>
        <end position="74"/>
    </location>
</feature>
<keyword evidence="3" id="KW-1185">Reference proteome</keyword>
<dbReference type="KEGG" id="dzi:111297858"/>
<evidence type="ECO:0000313" key="4">
    <source>
        <dbReference type="RefSeq" id="XP_022748185.1"/>
    </source>
</evidence>
<dbReference type="SMART" id="SM01065">
    <property type="entry name" value="CBM_2"/>
    <property type="match status" value="1"/>
</dbReference>
<organism evidence="3 4">
    <name type="scientific">Durio zibethinus</name>
    <name type="common">Durian</name>
    <dbReference type="NCBI Taxonomy" id="66656"/>
    <lineage>
        <taxon>Eukaryota</taxon>
        <taxon>Viridiplantae</taxon>
        <taxon>Streptophyta</taxon>
        <taxon>Embryophyta</taxon>
        <taxon>Tracheophyta</taxon>
        <taxon>Spermatophyta</taxon>
        <taxon>Magnoliopsida</taxon>
        <taxon>eudicotyledons</taxon>
        <taxon>Gunneridae</taxon>
        <taxon>Pentapetalae</taxon>
        <taxon>rosids</taxon>
        <taxon>malvids</taxon>
        <taxon>Malvales</taxon>
        <taxon>Malvaceae</taxon>
        <taxon>Helicteroideae</taxon>
        <taxon>Durio</taxon>
    </lineage>
</organism>
<dbReference type="FunFam" id="2.60.40.10:FF:000552">
    <property type="entry name" value="Related to glucoamylase"/>
    <property type="match status" value="1"/>
</dbReference>
<feature type="region of interest" description="Disordered" evidence="1">
    <location>
        <begin position="63"/>
        <end position="91"/>
    </location>
</feature>
<feature type="region of interest" description="Disordered" evidence="1">
    <location>
        <begin position="381"/>
        <end position="419"/>
    </location>
</feature>
<evidence type="ECO:0000256" key="1">
    <source>
        <dbReference type="SAM" id="MobiDB-lite"/>
    </source>
</evidence>
<evidence type="ECO:0000313" key="3">
    <source>
        <dbReference type="Proteomes" id="UP000515121"/>
    </source>
</evidence>
<feature type="domain" description="CBM20" evidence="2">
    <location>
        <begin position="85"/>
        <end position="187"/>
    </location>
</feature>